<organism evidence="1 2">
    <name type="scientific">phage Lak_Megaphage_Sonny</name>
    <dbReference type="NCBI Taxonomy" id="3109229"/>
    <lineage>
        <taxon>Viruses</taxon>
        <taxon>Duplodnaviria</taxon>
        <taxon>Heunggongvirae</taxon>
        <taxon>Uroviricota</taxon>
        <taxon>Caudoviricetes</taxon>
        <taxon>Caudoviricetes code 15 clade</taxon>
    </lineage>
</organism>
<dbReference type="Proteomes" id="UP001358193">
    <property type="component" value="Segment"/>
</dbReference>
<accession>A0ABZ0Z4X5</accession>
<sequence length="62" mass="7232">MTKTIKGVCIEDTNATLQREIETFIFDNQLKGNKCIKMHTRYVSIRDNINIAKQFQDSQINI</sequence>
<name>A0ABZ0Z4X5_9CAUD</name>
<dbReference type="EMBL" id="OR769223">
    <property type="protein sequence ID" value="WQJ53522.1"/>
    <property type="molecule type" value="Genomic_DNA"/>
</dbReference>
<reference evidence="1 2" key="1">
    <citation type="submission" date="2023-11" db="EMBL/GenBank/DDBJ databases">
        <authorList>
            <person name="Cook R."/>
            <person name="Crisci M."/>
            <person name="Pye H."/>
            <person name="Adriaenssens E."/>
            <person name="Santini J."/>
        </authorList>
    </citation>
    <scope>NUCLEOTIDE SEQUENCE [LARGE SCALE GENOMIC DNA]</scope>
    <source>
        <strain evidence="1">Lak_Megaphage_Sonny</strain>
    </source>
</reference>
<protein>
    <submittedName>
        <fullName evidence="1">Uncharacterized protein</fullName>
    </submittedName>
</protein>
<evidence type="ECO:0000313" key="1">
    <source>
        <dbReference type="EMBL" id="WQJ53522.1"/>
    </source>
</evidence>
<evidence type="ECO:0000313" key="2">
    <source>
        <dbReference type="Proteomes" id="UP001358193"/>
    </source>
</evidence>
<proteinExistence type="predicted"/>
<keyword evidence="2" id="KW-1185">Reference proteome</keyword>